<dbReference type="InterPro" id="IPR036388">
    <property type="entry name" value="WH-like_DNA-bd_sf"/>
</dbReference>
<protein>
    <submittedName>
        <fullName evidence="2">NUDIX hydrolase</fullName>
    </submittedName>
</protein>
<dbReference type="Proteomes" id="UP000321332">
    <property type="component" value="Chromosome"/>
</dbReference>
<proteinExistence type="predicted"/>
<accession>A0AAE6IKI9</accession>
<dbReference type="PANTHER" id="PTHR43736:SF4">
    <property type="entry name" value="SLR1690 PROTEIN"/>
    <property type="match status" value="1"/>
</dbReference>
<feature type="domain" description="NrtR DNA-binding winged helix" evidence="1">
    <location>
        <begin position="188"/>
        <end position="247"/>
    </location>
</feature>
<dbReference type="SUPFAM" id="SSF55811">
    <property type="entry name" value="Nudix"/>
    <property type="match status" value="1"/>
</dbReference>
<dbReference type="InterPro" id="IPR015797">
    <property type="entry name" value="NUDIX_hydrolase-like_dom_sf"/>
</dbReference>
<evidence type="ECO:0000259" key="1">
    <source>
        <dbReference type="Pfam" id="PF21906"/>
    </source>
</evidence>
<dbReference type="GeneID" id="61186700"/>
<dbReference type="InterPro" id="IPR054105">
    <property type="entry name" value="WHD_NrtR"/>
</dbReference>
<gene>
    <name evidence="2" type="ORF">FGL89_03015</name>
</gene>
<dbReference type="SUPFAM" id="SSF46785">
    <property type="entry name" value="Winged helix' DNA-binding domain"/>
    <property type="match status" value="1"/>
</dbReference>
<dbReference type="EMBL" id="CP042374">
    <property type="protein sequence ID" value="QEA33192.1"/>
    <property type="molecule type" value="Genomic_DNA"/>
</dbReference>
<dbReference type="Gene3D" id="3.90.79.10">
    <property type="entry name" value="Nucleoside Triphosphate Pyrophosphohydrolase"/>
    <property type="match status" value="1"/>
</dbReference>
<dbReference type="CDD" id="cd18873">
    <property type="entry name" value="NUDIX_NadM_like"/>
    <property type="match status" value="1"/>
</dbReference>
<sequence length="250" mass="28302">MSEIISRPIVTVTNVIWSYDFTSEKVVLLLTKKADEPFKNFWSLPETFLRATEDADTAALRLISDKIGIQLDNYHTEQLATFSSVNRTSTDRQLALAYMTFLPNLPTLTAGVGATDVAWVPMNSTDTIFTLNHPDFVVTLPDMPSDLFYQERTTGNRQPQLAFDHELVIRTAITRVRNKLDYAPSILRILGPTFTLKNARKIYANFLGVSELTIDNSNFRKTHDHLFSETGHVTVVGKGRPAKLYELKYI</sequence>
<organism evidence="2 3">
    <name type="scientific">Leuconostoc carnosum</name>
    <dbReference type="NCBI Taxonomy" id="1252"/>
    <lineage>
        <taxon>Bacteria</taxon>
        <taxon>Bacillati</taxon>
        <taxon>Bacillota</taxon>
        <taxon>Bacilli</taxon>
        <taxon>Lactobacillales</taxon>
        <taxon>Lactobacillaceae</taxon>
        <taxon>Leuconostoc</taxon>
    </lineage>
</organism>
<dbReference type="InterPro" id="IPR036390">
    <property type="entry name" value="WH_DNA-bd_sf"/>
</dbReference>
<dbReference type="Pfam" id="PF21906">
    <property type="entry name" value="WHD_NrtR"/>
    <property type="match status" value="1"/>
</dbReference>
<dbReference type="AlphaFoldDB" id="A0AAE6IKI9"/>
<evidence type="ECO:0000313" key="3">
    <source>
        <dbReference type="Proteomes" id="UP000321332"/>
    </source>
</evidence>
<evidence type="ECO:0000313" key="2">
    <source>
        <dbReference type="EMBL" id="QEA33192.1"/>
    </source>
</evidence>
<name>A0AAE6IKI9_LEUCA</name>
<dbReference type="GO" id="GO:0016787">
    <property type="term" value="F:hydrolase activity"/>
    <property type="evidence" value="ECO:0007669"/>
    <property type="project" value="UniProtKB-KW"/>
</dbReference>
<reference evidence="2 3" key="1">
    <citation type="submission" date="2019-06" db="EMBL/GenBank/DDBJ databases">
        <title>Genome analyses of bacteria isolated from kimchi.</title>
        <authorList>
            <person name="Lee S."/>
            <person name="Ahn S."/>
            <person name="Roh S."/>
        </authorList>
    </citation>
    <scope>NUCLEOTIDE SEQUENCE [LARGE SCALE GENOMIC DNA]</scope>
    <source>
        <strain evidence="2 3">CBA3620</strain>
    </source>
</reference>
<dbReference type="PANTHER" id="PTHR43736">
    <property type="entry name" value="ADP-RIBOSE PYROPHOSPHATASE"/>
    <property type="match status" value="1"/>
</dbReference>
<keyword evidence="2" id="KW-0378">Hydrolase</keyword>
<dbReference type="Gene3D" id="1.10.10.10">
    <property type="entry name" value="Winged helix-like DNA-binding domain superfamily/Winged helix DNA-binding domain"/>
    <property type="match status" value="1"/>
</dbReference>
<dbReference type="RefSeq" id="WP_147000414.1">
    <property type="nucleotide sequence ID" value="NZ_CP042374.1"/>
</dbReference>